<dbReference type="Proteomes" id="UP000708208">
    <property type="component" value="Unassembled WGS sequence"/>
</dbReference>
<organism evidence="1 2">
    <name type="scientific">Allacma fusca</name>
    <dbReference type="NCBI Taxonomy" id="39272"/>
    <lineage>
        <taxon>Eukaryota</taxon>
        <taxon>Metazoa</taxon>
        <taxon>Ecdysozoa</taxon>
        <taxon>Arthropoda</taxon>
        <taxon>Hexapoda</taxon>
        <taxon>Collembola</taxon>
        <taxon>Symphypleona</taxon>
        <taxon>Sminthuridae</taxon>
        <taxon>Allacma</taxon>
    </lineage>
</organism>
<gene>
    <name evidence="1" type="ORF">AFUS01_LOCUS8941</name>
</gene>
<sequence>MDNLALPVPCPLPALSDFVDEIKQLPLAEIDDVDLLRLAIHGIHRMVFIPAVYEFVTEETLPLILKWIDVACKKGSFGGEDTIWNEVLDILEAA</sequence>
<dbReference type="EMBL" id="CAJVCH010063015">
    <property type="protein sequence ID" value="CAG7719626.1"/>
    <property type="molecule type" value="Genomic_DNA"/>
</dbReference>
<evidence type="ECO:0000313" key="2">
    <source>
        <dbReference type="Proteomes" id="UP000708208"/>
    </source>
</evidence>
<accession>A0A8J2NNE6</accession>
<keyword evidence="2" id="KW-1185">Reference proteome</keyword>
<proteinExistence type="predicted"/>
<dbReference type="AlphaFoldDB" id="A0A8J2NNE6"/>
<feature type="non-terminal residue" evidence="1">
    <location>
        <position position="94"/>
    </location>
</feature>
<evidence type="ECO:0000313" key="1">
    <source>
        <dbReference type="EMBL" id="CAG7719626.1"/>
    </source>
</evidence>
<protein>
    <submittedName>
        <fullName evidence="1">Uncharacterized protein</fullName>
    </submittedName>
</protein>
<name>A0A8J2NNE6_9HEXA</name>
<reference evidence="1" key="1">
    <citation type="submission" date="2021-06" db="EMBL/GenBank/DDBJ databases">
        <authorList>
            <person name="Hodson N. C."/>
            <person name="Mongue J. A."/>
            <person name="Jaron S. K."/>
        </authorList>
    </citation>
    <scope>NUCLEOTIDE SEQUENCE</scope>
</reference>
<comment type="caution">
    <text evidence="1">The sequence shown here is derived from an EMBL/GenBank/DDBJ whole genome shotgun (WGS) entry which is preliminary data.</text>
</comment>